<reference evidence="3" key="1">
    <citation type="journal article" date="2014" name="Nat. Commun.">
        <title>Genome sequence of mungbean and insights into evolution within Vigna species.</title>
        <authorList>
            <person name="Kang Y.J."/>
            <person name="Kim S.K."/>
            <person name="Kim M.Y."/>
            <person name="Lestari P."/>
            <person name="Kim K.H."/>
            <person name="Ha B.K."/>
            <person name="Jun T.H."/>
            <person name="Hwang W.J."/>
            <person name="Lee T."/>
            <person name="Lee J."/>
            <person name="Shim S."/>
            <person name="Yoon M.Y."/>
            <person name="Jang Y.E."/>
            <person name="Han K.S."/>
            <person name="Taeprayoon P."/>
            <person name="Yoon N."/>
            <person name="Somta P."/>
            <person name="Tanya P."/>
            <person name="Kim K.S."/>
            <person name="Gwag J.G."/>
            <person name="Moon J.K."/>
            <person name="Lee Y.H."/>
            <person name="Park B.S."/>
            <person name="Bombarely A."/>
            <person name="Doyle J.J."/>
            <person name="Jackson S.A."/>
            <person name="Schafleitner R."/>
            <person name="Srinives P."/>
            <person name="Varshney R.K."/>
            <person name="Lee S.H."/>
        </authorList>
    </citation>
    <scope>NUCLEOTIDE SEQUENCE [LARGE SCALE GENOMIC DNA]</scope>
    <source>
        <strain evidence="3">cv. VC1973A</strain>
    </source>
</reference>
<dbReference type="PROSITE" id="PS50994">
    <property type="entry name" value="INTEGRASE"/>
    <property type="match status" value="1"/>
</dbReference>
<reference evidence="4" key="2">
    <citation type="submission" date="2025-08" db="UniProtKB">
        <authorList>
            <consortium name="RefSeq"/>
        </authorList>
    </citation>
    <scope>IDENTIFICATION</scope>
    <source>
        <tissue evidence="4">Leaf</tissue>
    </source>
</reference>
<dbReference type="GO" id="GO:0015074">
    <property type="term" value="P:DNA integration"/>
    <property type="evidence" value="ECO:0007669"/>
    <property type="project" value="InterPro"/>
</dbReference>
<dbReference type="Proteomes" id="UP000087766">
    <property type="component" value="Chromosome 4"/>
</dbReference>
<dbReference type="Gene3D" id="3.10.10.10">
    <property type="entry name" value="HIV Type 1 Reverse Transcriptase, subunit A, domain 1"/>
    <property type="match status" value="1"/>
</dbReference>
<dbReference type="KEGG" id="vra:106758332"/>
<dbReference type="FunFam" id="3.10.20.370:FF:000001">
    <property type="entry name" value="Retrovirus-related Pol polyprotein from transposon 17.6-like protein"/>
    <property type="match status" value="1"/>
</dbReference>
<evidence type="ECO:0000256" key="1">
    <source>
        <dbReference type="ARBA" id="ARBA00023268"/>
    </source>
</evidence>
<protein>
    <submittedName>
        <fullName evidence="4">Uncharacterized protein LOC106758332</fullName>
    </submittedName>
</protein>
<dbReference type="InterPro" id="IPR043128">
    <property type="entry name" value="Rev_trsase/Diguanyl_cyclase"/>
</dbReference>
<dbReference type="Pfam" id="PF00078">
    <property type="entry name" value="RVT_1"/>
    <property type="match status" value="1"/>
</dbReference>
<organism evidence="3 4">
    <name type="scientific">Vigna radiata var. radiata</name>
    <name type="common">Mung bean</name>
    <name type="synonym">Phaseolus aureus</name>
    <dbReference type="NCBI Taxonomy" id="3916"/>
    <lineage>
        <taxon>Eukaryota</taxon>
        <taxon>Viridiplantae</taxon>
        <taxon>Streptophyta</taxon>
        <taxon>Embryophyta</taxon>
        <taxon>Tracheophyta</taxon>
        <taxon>Spermatophyta</taxon>
        <taxon>Magnoliopsida</taxon>
        <taxon>eudicotyledons</taxon>
        <taxon>Gunneridae</taxon>
        <taxon>Pentapetalae</taxon>
        <taxon>rosids</taxon>
        <taxon>fabids</taxon>
        <taxon>Fabales</taxon>
        <taxon>Fabaceae</taxon>
        <taxon>Papilionoideae</taxon>
        <taxon>50 kb inversion clade</taxon>
        <taxon>NPAAA clade</taxon>
        <taxon>indigoferoid/millettioid clade</taxon>
        <taxon>Phaseoleae</taxon>
        <taxon>Vigna</taxon>
    </lineage>
</organism>
<dbReference type="Gene3D" id="3.30.70.270">
    <property type="match status" value="2"/>
</dbReference>
<proteinExistence type="predicted"/>
<dbReference type="InterPro" id="IPR041577">
    <property type="entry name" value="RT_RNaseH_2"/>
</dbReference>
<dbReference type="AlphaFoldDB" id="A0A1S3TSI7"/>
<dbReference type="SUPFAM" id="SSF53098">
    <property type="entry name" value="Ribonuclease H-like"/>
    <property type="match status" value="1"/>
</dbReference>
<dbReference type="PANTHER" id="PTHR37984">
    <property type="entry name" value="PROTEIN CBG26694"/>
    <property type="match status" value="1"/>
</dbReference>
<dbReference type="CDD" id="cd01647">
    <property type="entry name" value="RT_LTR"/>
    <property type="match status" value="1"/>
</dbReference>
<dbReference type="GO" id="GO:0003676">
    <property type="term" value="F:nucleic acid binding"/>
    <property type="evidence" value="ECO:0007669"/>
    <property type="project" value="InterPro"/>
</dbReference>
<keyword evidence="1" id="KW-0511">Multifunctional enzyme</keyword>
<dbReference type="OrthoDB" id="1417174at2759"/>
<dbReference type="InterPro" id="IPR043502">
    <property type="entry name" value="DNA/RNA_pol_sf"/>
</dbReference>
<accession>A0A1S3TSI7</accession>
<evidence type="ECO:0000259" key="2">
    <source>
        <dbReference type="PROSITE" id="PS50994"/>
    </source>
</evidence>
<evidence type="ECO:0000313" key="4">
    <source>
        <dbReference type="RefSeq" id="XP_014496751.1"/>
    </source>
</evidence>
<dbReference type="STRING" id="3916.A0A1S3TSI7"/>
<feature type="domain" description="Integrase catalytic" evidence="2">
    <location>
        <begin position="360"/>
        <end position="460"/>
    </location>
</feature>
<dbReference type="Pfam" id="PF17919">
    <property type="entry name" value="RT_RNaseH_2"/>
    <property type="match status" value="1"/>
</dbReference>
<dbReference type="FunFam" id="3.30.70.270:FF:000020">
    <property type="entry name" value="Transposon Tf2-6 polyprotein-like Protein"/>
    <property type="match status" value="1"/>
</dbReference>
<dbReference type="Gene3D" id="3.30.420.10">
    <property type="entry name" value="Ribonuclease H-like superfamily/Ribonuclease H"/>
    <property type="match status" value="1"/>
</dbReference>
<keyword evidence="3" id="KW-1185">Reference proteome</keyword>
<dbReference type="GeneID" id="106758332"/>
<dbReference type="InterPro" id="IPR036397">
    <property type="entry name" value="RNaseH_sf"/>
</dbReference>
<dbReference type="GO" id="GO:0003824">
    <property type="term" value="F:catalytic activity"/>
    <property type="evidence" value="ECO:0007669"/>
    <property type="project" value="UniProtKB-KW"/>
</dbReference>
<dbReference type="InterPro" id="IPR001584">
    <property type="entry name" value="Integrase_cat-core"/>
</dbReference>
<dbReference type="CDD" id="cd09274">
    <property type="entry name" value="RNase_HI_RT_Ty3"/>
    <property type="match status" value="1"/>
</dbReference>
<dbReference type="InterPro" id="IPR000477">
    <property type="entry name" value="RT_dom"/>
</dbReference>
<dbReference type="InterPro" id="IPR012337">
    <property type="entry name" value="RNaseH-like_sf"/>
</dbReference>
<dbReference type="RefSeq" id="XP_014496751.1">
    <property type="nucleotide sequence ID" value="XM_014641265.1"/>
</dbReference>
<sequence>MKKPTYFRTLIPTRIVTRWRMCIDYRKLNTTIRKDRFPLPFMDQMLERLTGQAYYCLLDGYNQIVVDPKDQEKTAFTCPFGVFAYRKMPFGLCNAPATFQRCTQAIFADLMEKCIEVFMDDFSEKCHFMVIVLGHKISVKGIEVGKAKVKVIEKLPPPTNVKGIRSFLGHARFYRRFIKDFSKIVKPLSNLLVKDTPFVVSDECLQAFDVLKKCLVSNPVILAPDWNKDFEVMCDASDYAIGDVLGQRREKVFHTIYYASKVLNDAQLNYATTEKEFLAIVYALEKFRSYLIGSKAIIREKQLLQRFFSQGFIGLLCLKMLIIMLEIVTSVKGRGLFQDVMRCPYKVFWRLKSLNAGANFLTFGTPRVLISDEGSHFFNSKLAKVLKHYGVRHKVAAPYHPQINGQAEVSNREIKKILDKTVASSMKDWSHKLDDALWAYRTAMETSMGLSPFQLVYGKTCHLPVEMKHKALWALKLLNFDPHETQSKRRRQMLELKKMRLHAYDSSKSYKEKVKFYHDRKLIKRAFNPWQQVIFFNSRLKLFLRKLESKWSGPFMITNVHPHGAVELMDSTASDPSKSWVVNRQRLKHYLRGEVERLSTMMKLVDP</sequence>
<gene>
    <name evidence="4" type="primary">LOC106758332</name>
</gene>
<name>A0A1S3TSI7_VIGRR</name>
<dbReference type="SUPFAM" id="SSF56672">
    <property type="entry name" value="DNA/RNA polymerases"/>
    <property type="match status" value="1"/>
</dbReference>
<evidence type="ECO:0000313" key="3">
    <source>
        <dbReference type="Proteomes" id="UP000087766"/>
    </source>
</evidence>
<dbReference type="PANTHER" id="PTHR37984:SF5">
    <property type="entry name" value="PROTEIN NYNRIN-LIKE"/>
    <property type="match status" value="1"/>
</dbReference>
<dbReference type="InterPro" id="IPR050951">
    <property type="entry name" value="Retrovirus_Pol_polyprotein"/>
</dbReference>